<feature type="signal peptide" evidence="1">
    <location>
        <begin position="1"/>
        <end position="19"/>
    </location>
</feature>
<comment type="caution">
    <text evidence="2">The sequence shown here is derived from an EMBL/GenBank/DDBJ whole genome shotgun (WGS) entry which is preliminary data.</text>
</comment>
<dbReference type="Proteomes" id="UP000295164">
    <property type="component" value="Unassembled WGS sequence"/>
</dbReference>
<dbReference type="AlphaFoldDB" id="A0A4R4E7C8"/>
<evidence type="ECO:0000256" key="1">
    <source>
        <dbReference type="SAM" id="SignalP"/>
    </source>
</evidence>
<keyword evidence="1" id="KW-0732">Signal</keyword>
<dbReference type="PROSITE" id="PS51257">
    <property type="entry name" value="PROKAR_LIPOPROTEIN"/>
    <property type="match status" value="1"/>
</dbReference>
<gene>
    <name evidence="2" type="ORF">E0486_01440</name>
</gene>
<reference evidence="2 3" key="1">
    <citation type="submission" date="2019-03" db="EMBL/GenBank/DDBJ databases">
        <authorList>
            <person name="Kim M.K.M."/>
        </authorList>
    </citation>
    <scope>NUCLEOTIDE SEQUENCE [LARGE SCALE GENOMIC DNA]</scope>
    <source>
        <strain evidence="2 3">17J68-15</strain>
    </source>
</reference>
<feature type="chain" id="PRO_5020230182" evidence="1">
    <location>
        <begin position="20"/>
        <end position="228"/>
    </location>
</feature>
<dbReference type="RefSeq" id="WP_131850352.1">
    <property type="nucleotide sequence ID" value="NZ_SKFH01000001.1"/>
</dbReference>
<dbReference type="EMBL" id="SKFH01000001">
    <property type="protein sequence ID" value="TCZ74997.1"/>
    <property type="molecule type" value="Genomic_DNA"/>
</dbReference>
<proteinExistence type="predicted"/>
<name>A0A4R4E7C8_9BACT</name>
<keyword evidence="3" id="KW-1185">Reference proteome</keyword>
<evidence type="ECO:0000313" key="3">
    <source>
        <dbReference type="Proteomes" id="UP000295164"/>
    </source>
</evidence>
<accession>A0A4R4E7C8</accession>
<organism evidence="2 3">
    <name type="scientific">Flaviaesturariibacter aridisoli</name>
    <dbReference type="NCBI Taxonomy" id="2545761"/>
    <lineage>
        <taxon>Bacteria</taxon>
        <taxon>Pseudomonadati</taxon>
        <taxon>Bacteroidota</taxon>
        <taxon>Chitinophagia</taxon>
        <taxon>Chitinophagales</taxon>
        <taxon>Chitinophagaceae</taxon>
        <taxon>Flaviaestuariibacter</taxon>
    </lineage>
</organism>
<evidence type="ECO:0000313" key="2">
    <source>
        <dbReference type="EMBL" id="TCZ74997.1"/>
    </source>
</evidence>
<protein>
    <submittedName>
        <fullName evidence="2">Uncharacterized protein</fullName>
    </submittedName>
</protein>
<sequence>MGRLSQFSFLALTCCLLTAGCRVVSDEYPGLPIPPPPPATADSTMVPNDSAHWRHYDLGRRAFETPAPGHFEFESDGVHGYNSSPGFGSILFTAGTYALDNREIRITWMCNDAGSSSDFALALADSSGLMYDPANSQPLYSDLNKLSTRSAYSGSTEVRNNVWYFSSIRSNGGQYTVSTYYNGFPDEGGILIETKSGPLPFRRGRVLLRSNAPARAGCLLVINRLSVR</sequence>